<gene>
    <name evidence="1" type="ORF">KIPB_001944</name>
</gene>
<sequence>MTVIWYDHPFLLRCLGRDAVVESLGSNRVLVAKASLSNRGPSSSWCILQFDNDGQLIEREQIDPPAPLCEFNTGLRLLNSNRGFVYCVRFSRSRETNPFVTYRRIGDTGVEVWTYSLLTGVFRQYKEK</sequence>
<organism evidence="1 2">
    <name type="scientific">Kipferlia bialata</name>
    <dbReference type="NCBI Taxonomy" id="797122"/>
    <lineage>
        <taxon>Eukaryota</taxon>
        <taxon>Metamonada</taxon>
        <taxon>Carpediemonas-like organisms</taxon>
        <taxon>Kipferlia</taxon>
    </lineage>
</organism>
<dbReference type="EMBL" id="BDIP01000295">
    <property type="protein sequence ID" value="GCA62200.1"/>
    <property type="molecule type" value="Genomic_DNA"/>
</dbReference>
<keyword evidence="2" id="KW-1185">Reference proteome</keyword>
<reference evidence="1 2" key="1">
    <citation type="journal article" date="2018" name="PLoS ONE">
        <title>The draft genome of Kipferlia bialata reveals reductive genome evolution in fornicate parasites.</title>
        <authorList>
            <person name="Tanifuji G."/>
            <person name="Takabayashi S."/>
            <person name="Kume K."/>
            <person name="Takagi M."/>
            <person name="Nakayama T."/>
            <person name="Kamikawa R."/>
            <person name="Inagaki Y."/>
            <person name="Hashimoto T."/>
        </authorList>
    </citation>
    <scope>NUCLEOTIDE SEQUENCE [LARGE SCALE GENOMIC DNA]</scope>
    <source>
        <strain evidence="1">NY0173</strain>
    </source>
</reference>
<comment type="caution">
    <text evidence="1">The sequence shown here is derived from an EMBL/GenBank/DDBJ whole genome shotgun (WGS) entry which is preliminary data.</text>
</comment>
<name>A0A391NM39_9EUKA</name>
<evidence type="ECO:0000313" key="1">
    <source>
        <dbReference type="EMBL" id="GCA62200.1"/>
    </source>
</evidence>
<proteinExistence type="predicted"/>
<protein>
    <submittedName>
        <fullName evidence="1">Uncharacterized protein</fullName>
    </submittedName>
</protein>
<dbReference type="Proteomes" id="UP000265618">
    <property type="component" value="Unassembled WGS sequence"/>
</dbReference>
<dbReference type="AlphaFoldDB" id="A0A391NM39"/>
<accession>A0A391NM39</accession>
<evidence type="ECO:0000313" key="2">
    <source>
        <dbReference type="Proteomes" id="UP000265618"/>
    </source>
</evidence>